<dbReference type="SMART" id="SM00369">
    <property type="entry name" value="LRR_TYP"/>
    <property type="match status" value="3"/>
</dbReference>
<evidence type="ECO:0000313" key="4">
    <source>
        <dbReference type="EMBL" id="KCW80107.1"/>
    </source>
</evidence>
<protein>
    <recommendedName>
        <fullName evidence="3">Disease resistance R13L4/SHOC-2-like LRR domain-containing protein</fullName>
    </recommendedName>
</protein>
<dbReference type="SUPFAM" id="SSF50978">
    <property type="entry name" value="WD40 repeat-like"/>
    <property type="match status" value="1"/>
</dbReference>
<dbReference type="Gene3D" id="3.80.10.10">
    <property type="entry name" value="Ribonuclease Inhibitor"/>
    <property type="match status" value="1"/>
</dbReference>
<dbReference type="InterPro" id="IPR055414">
    <property type="entry name" value="LRR_R13L4/SHOC2-like"/>
</dbReference>
<dbReference type="Pfam" id="PF23598">
    <property type="entry name" value="LRR_14"/>
    <property type="match status" value="1"/>
</dbReference>
<dbReference type="STRING" id="71139.A0A059CP07"/>
<dbReference type="InterPro" id="IPR027728">
    <property type="entry name" value="Topless_fam"/>
</dbReference>
<dbReference type="InterPro" id="IPR003591">
    <property type="entry name" value="Leu-rich_rpt_typical-subtyp"/>
</dbReference>
<dbReference type="PANTHER" id="PTHR44083">
    <property type="entry name" value="TOPLESS-RELATED PROTEIN 1-RELATED"/>
    <property type="match status" value="1"/>
</dbReference>
<keyword evidence="1" id="KW-0433">Leucine-rich repeat</keyword>
<evidence type="ECO:0000256" key="2">
    <source>
        <dbReference type="ARBA" id="ARBA00022737"/>
    </source>
</evidence>
<accession>A0A059CP07</accession>
<dbReference type="InterPro" id="IPR001680">
    <property type="entry name" value="WD40_rpt"/>
</dbReference>
<dbReference type="InParanoid" id="A0A059CP07"/>
<sequence length="454" mass="49698">CHSLRQIPNSIGKLALLTELHLKSTAIEELPESIGSLKELETLDASYCKSLARIPNSIGNSTSLSCLNLTECHKHAQLPDSIGFLVYLPRLLLSGCHSLKQIPDAIGKLTSLTKLHLKSTAIEELPESIGSLKELKTLDASYCTSLAHIPNSIGNLTSLSSLDVNGCQKLAQLPDSIGSLVSLRRNVIITLSHDSLVKSMDFHPVQQILLLVGTNMGDVMVWEVSNRARIALRKFKVWDLATCSMALQLEAHVGSVNDLAFSYPKKWLCVVTCGEDKSIKYIFSTATNGKIKVWLYDNQGSRVDHDALGHSSTVMAYNADGKRLFSCGTNKEGESYLVEWNESEGTIKHTYHGLGKSSSGVVQFDTIKNRFLAVGDKFMVKFWDMDNDSLLTSTDANGGLLASPCIRFNKEGVLLAVSTSDNSIKILANSFGIELLRTAEKHILLESLLGVFCR</sequence>
<proteinExistence type="predicted"/>
<name>A0A059CP07_EUCGR</name>
<dbReference type="InterPro" id="IPR036322">
    <property type="entry name" value="WD40_repeat_dom_sf"/>
</dbReference>
<dbReference type="EMBL" id="KK198755">
    <property type="protein sequence ID" value="KCW80107.1"/>
    <property type="molecule type" value="Genomic_DNA"/>
</dbReference>
<dbReference type="Gene3D" id="2.130.10.10">
    <property type="entry name" value="YVTN repeat-like/Quinoprotein amine dehydrogenase"/>
    <property type="match status" value="2"/>
</dbReference>
<feature type="non-terminal residue" evidence="4">
    <location>
        <position position="1"/>
    </location>
</feature>
<dbReference type="SMART" id="SM00320">
    <property type="entry name" value="WD40"/>
    <property type="match status" value="5"/>
</dbReference>
<dbReference type="InterPro" id="IPR015943">
    <property type="entry name" value="WD40/YVTN_repeat-like_dom_sf"/>
</dbReference>
<organism evidence="4">
    <name type="scientific">Eucalyptus grandis</name>
    <name type="common">Flooded gum</name>
    <dbReference type="NCBI Taxonomy" id="71139"/>
    <lineage>
        <taxon>Eukaryota</taxon>
        <taxon>Viridiplantae</taxon>
        <taxon>Streptophyta</taxon>
        <taxon>Embryophyta</taxon>
        <taxon>Tracheophyta</taxon>
        <taxon>Spermatophyta</taxon>
        <taxon>Magnoliopsida</taxon>
        <taxon>eudicotyledons</taxon>
        <taxon>Gunneridae</taxon>
        <taxon>Pentapetalae</taxon>
        <taxon>rosids</taxon>
        <taxon>malvids</taxon>
        <taxon>Myrtales</taxon>
        <taxon>Myrtaceae</taxon>
        <taxon>Myrtoideae</taxon>
        <taxon>Eucalypteae</taxon>
        <taxon>Eucalyptus</taxon>
    </lineage>
</organism>
<feature type="domain" description="Disease resistance R13L4/SHOC-2-like LRR" evidence="3">
    <location>
        <begin position="67"/>
        <end position="185"/>
    </location>
</feature>
<gene>
    <name evidence="4" type="ORF">EUGRSUZ_C01433</name>
</gene>
<dbReference type="GO" id="GO:0006355">
    <property type="term" value="P:regulation of DNA-templated transcription"/>
    <property type="evidence" value="ECO:0007669"/>
    <property type="project" value="InterPro"/>
</dbReference>
<keyword evidence="2" id="KW-0677">Repeat</keyword>
<reference evidence="4" key="1">
    <citation type="submission" date="2013-07" db="EMBL/GenBank/DDBJ databases">
        <title>The genome of Eucalyptus grandis.</title>
        <authorList>
            <person name="Schmutz J."/>
            <person name="Hayes R."/>
            <person name="Myburg A."/>
            <person name="Tuskan G."/>
            <person name="Grattapaglia D."/>
            <person name="Rokhsar D.S."/>
        </authorList>
    </citation>
    <scope>NUCLEOTIDE SEQUENCE</scope>
    <source>
        <tissue evidence="4">Leaf extractions</tissue>
    </source>
</reference>
<dbReference type="InterPro" id="IPR032675">
    <property type="entry name" value="LRR_dom_sf"/>
</dbReference>
<evidence type="ECO:0000259" key="3">
    <source>
        <dbReference type="Pfam" id="PF23598"/>
    </source>
</evidence>
<dbReference type="SUPFAM" id="SSF52058">
    <property type="entry name" value="L domain-like"/>
    <property type="match status" value="1"/>
</dbReference>
<evidence type="ECO:0000256" key="1">
    <source>
        <dbReference type="ARBA" id="ARBA00022614"/>
    </source>
</evidence>
<dbReference type="PANTHER" id="PTHR44083:SF35">
    <property type="entry name" value="TOPLESS-RELATED PROTEIN 4-LIKE ISOFORM X1"/>
    <property type="match status" value="1"/>
</dbReference>
<dbReference type="Gramene" id="KCW80107">
    <property type="protein sequence ID" value="KCW80107"/>
    <property type="gene ID" value="EUGRSUZ_C01433"/>
</dbReference>
<dbReference type="AlphaFoldDB" id="A0A059CP07"/>
<dbReference type="Pfam" id="PF00400">
    <property type="entry name" value="WD40"/>
    <property type="match status" value="1"/>
</dbReference>